<keyword evidence="9" id="KW-0812">Transmembrane</keyword>
<dbReference type="SUPFAM" id="SSF48371">
    <property type="entry name" value="ARM repeat"/>
    <property type="match status" value="1"/>
</dbReference>
<keyword evidence="9" id="KW-0472">Membrane</keyword>
<keyword evidence="12" id="KW-1185">Reference proteome</keyword>
<feature type="repeat" description="Pumilio" evidence="7">
    <location>
        <begin position="672"/>
        <end position="707"/>
    </location>
</feature>
<evidence type="ECO:0000256" key="3">
    <source>
        <dbReference type="ARBA" id="ARBA00022737"/>
    </source>
</evidence>
<dbReference type="InterPro" id="IPR033712">
    <property type="entry name" value="Pumilio_RNA-bd"/>
</dbReference>
<dbReference type="OrthoDB" id="668540at2759"/>
<feature type="transmembrane region" description="Helical" evidence="9">
    <location>
        <begin position="21"/>
        <end position="40"/>
    </location>
</feature>
<evidence type="ECO:0000259" key="10">
    <source>
        <dbReference type="PROSITE" id="PS50303"/>
    </source>
</evidence>
<evidence type="ECO:0000313" key="12">
    <source>
        <dbReference type="Proteomes" id="UP000187283"/>
    </source>
</evidence>
<proteinExistence type="inferred from homology"/>
<dbReference type="GO" id="GO:0003730">
    <property type="term" value="F:mRNA 3'-UTR binding"/>
    <property type="evidence" value="ECO:0007669"/>
    <property type="project" value="TreeGrafter"/>
</dbReference>
<evidence type="ECO:0000256" key="5">
    <source>
        <dbReference type="ARBA" id="ARBA00060736"/>
    </source>
</evidence>
<keyword evidence="2" id="KW-0963">Cytoplasm</keyword>
<protein>
    <recommendedName>
        <fullName evidence="6">Pumilio homology domain family member 3</fullName>
    </recommendedName>
</protein>
<feature type="repeat" description="Pumilio" evidence="7">
    <location>
        <begin position="780"/>
        <end position="815"/>
    </location>
</feature>
<accession>A0A1R1XXE5</accession>
<evidence type="ECO:0000256" key="1">
    <source>
        <dbReference type="ARBA" id="ARBA00004496"/>
    </source>
</evidence>
<feature type="repeat" description="Pumilio" evidence="7">
    <location>
        <begin position="888"/>
        <end position="923"/>
    </location>
</feature>
<keyword evidence="4" id="KW-0694">RNA-binding</keyword>
<keyword evidence="9" id="KW-1133">Transmembrane helix</keyword>
<evidence type="ECO:0000256" key="2">
    <source>
        <dbReference type="ARBA" id="ARBA00022490"/>
    </source>
</evidence>
<dbReference type="PANTHER" id="PTHR12537:SF12">
    <property type="entry name" value="MATERNAL PROTEIN PUMILIO"/>
    <property type="match status" value="1"/>
</dbReference>
<dbReference type="InterPro" id="IPR001313">
    <property type="entry name" value="Pumilio_RNA-bd_rpt"/>
</dbReference>
<dbReference type="FunFam" id="1.25.10.10:FF:000004">
    <property type="entry name" value="Pumilio homolog 1 isoform 2"/>
    <property type="match status" value="1"/>
</dbReference>
<keyword evidence="3" id="KW-0677">Repeat</keyword>
<evidence type="ECO:0000256" key="6">
    <source>
        <dbReference type="ARBA" id="ARBA00081811"/>
    </source>
</evidence>
<comment type="caution">
    <text evidence="11">The sequence shown here is derived from an EMBL/GenBank/DDBJ whole genome shotgun (WGS) entry which is preliminary data.</text>
</comment>
<dbReference type="Proteomes" id="UP000187283">
    <property type="component" value="Unassembled WGS sequence"/>
</dbReference>
<dbReference type="AlphaFoldDB" id="A0A1R1XXE5"/>
<gene>
    <name evidence="11" type="ORF">AYI70_g4792</name>
</gene>
<comment type="similarity">
    <text evidence="5">Belongs to the PUF3 family.</text>
</comment>
<dbReference type="PANTHER" id="PTHR12537">
    <property type="entry name" value="RNA BINDING PROTEIN PUMILIO-RELATED"/>
    <property type="match status" value="1"/>
</dbReference>
<feature type="repeat" description="Pumilio" evidence="7">
    <location>
        <begin position="708"/>
        <end position="743"/>
    </location>
</feature>
<sequence length="1039" mass="117134">MNSGMLISIRLYFYLPSTSDFYFIHIFAHFHCPLSFILLYKSIGIKYQHHSSKPSPNKNSSRFFSNSIRTSDFQTPTSSDIGPPIKLSASYQGIPTSNLTPIGSSNYPVNNGSILKNSPNFGPNKLNTTNFSKLDSEYDLARKGLWYDTPIYSSSQGNSTSQISLADPNFRNLRPKNAFYPPQELQNGGIGIGSSANESNFFMDLGLPSNSQQRFAASNYSSMSSDKSNYSSYVAPLTNSSESFSDIDPRSFIKPSQNSSNSSHNHIYSTSYGFSNQPAPINSSLGSNIKFDDPINGDHLVNSLIDSGDEGDFSIDLYPRTNSKFVNNSKKNLWSNHHSKLLEAETRSASTPPKQQSFFSKSQSNFSNIDDLTANLSRTSLNQPEIIDQSIHLERQHFYNHPPPAVIEPVNYGRPSIPKQPVWNDSPVNHFSHSPHSIGAAPINRYYDPEIHSYQNSHSNVYNDIRYVPNNPSQPRHVPSNVGAFSHPSSMPANDNGNSILWLNNDESYNPNLNQFHYHEPQILPGHHQNNSFYTQNINQPRQTQNSFIRPQSFNDSHGIPPKQSAAPVPTPTPIPIHRPQYKQHEYHQFEQQKSFGSNSFNSLAIQPALKNTSSSPQQRNVPSSLSHNIPFSFPNTNPKLNQSIPDTSGIVRSAILEEFRNNKNRKYELHDIRGYIVEFSSDQHGSRFIQQMLESASPDDKTLVFNEIFPSSLSLMSDVFGNYVIQKFFDYGTPEQKNTLAFKMKNNILSLSLQMYGCRVVQKALEHVNLDLQTSMVRELDGSILKCVKDQNGNHVIQKTIECVPAEKIDFIINSFNGQVFQLATHPYGCRVIQRLFEHCTDERTRILLNELHRYTPGLVQDQYGNYVIQHILEHGKPSDRTLIVNKIKGHVLLLSKHKFASNVVEKCIAYGNEDERKFLINEAIQPNSDNVIGLVIMMKDQYANYVVQKMLDVVDGEQRDILLMRIHPHLPSLRKFTYGKHLIYKVETLLGESKNLENLNESSKQNGLSDGSPNSEKSRSCSDPSISIMNVTTASVS</sequence>
<evidence type="ECO:0000256" key="4">
    <source>
        <dbReference type="ARBA" id="ARBA00022884"/>
    </source>
</evidence>
<name>A0A1R1XXE5_9FUNG</name>
<comment type="subcellular location">
    <subcellularLocation>
        <location evidence="1">Cytoplasm</location>
    </subcellularLocation>
</comment>
<dbReference type="CDD" id="cd07920">
    <property type="entry name" value="Pumilio"/>
    <property type="match status" value="1"/>
</dbReference>
<dbReference type="InterPro" id="IPR033133">
    <property type="entry name" value="PUM-HD"/>
</dbReference>
<dbReference type="GO" id="GO:0005737">
    <property type="term" value="C:cytoplasm"/>
    <property type="evidence" value="ECO:0007669"/>
    <property type="project" value="UniProtKB-SubCell"/>
</dbReference>
<feature type="domain" description="PUM-HD" evidence="10">
    <location>
        <begin position="652"/>
        <end position="992"/>
    </location>
</feature>
<dbReference type="PROSITE" id="PS50302">
    <property type="entry name" value="PUM"/>
    <property type="match status" value="8"/>
</dbReference>
<feature type="repeat" description="Pumilio" evidence="7">
    <location>
        <begin position="931"/>
        <end position="966"/>
    </location>
</feature>
<evidence type="ECO:0000313" key="11">
    <source>
        <dbReference type="EMBL" id="OMJ19352.1"/>
    </source>
</evidence>
<evidence type="ECO:0000256" key="7">
    <source>
        <dbReference type="PROSITE-ProRule" id="PRU00317"/>
    </source>
</evidence>
<dbReference type="InterPro" id="IPR016024">
    <property type="entry name" value="ARM-type_fold"/>
</dbReference>
<evidence type="ECO:0000256" key="8">
    <source>
        <dbReference type="SAM" id="MobiDB-lite"/>
    </source>
</evidence>
<dbReference type="EMBL" id="LSSN01001515">
    <property type="protein sequence ID" value="OMJ19352.1"/>
    <property type="molecule type" value="Genomic_DNA"/>
</dbReference>
<organism evidence="11 12">
    <name type="scientific">Smittium culicis</name>
    <dbReference type="NCBI Taxonomy" id="133412"/>
    <lineage>
        <taxon>Eukaryota</taxon>
        <taxon>Fungi</taxon>
        <taxon>Fungi incertae sedis</taxon>
        <taxon>Zoopagomycota</taxon>
        <taxon>Kickxellomycotina</taxon>
        <taxon>Harpellomycetes</taxon>
        <taxon>Harpellales</taxon>
        <taxon>Legeriomycetaceae</taxon>
        <taxon>Smittium</taxon>
    </lineage>
</organism>
<feature type="region of interest" description="Disordered" evidence="8">
    <location>
        <begin position="1002"/>
        <end position="1028"/>
    </location>
</feature>
<feature type="region of interest" description="Disordered" evidence="8">
    <location>
        <begin position="549"/>
        <end position="579"/>
    </location>
</feature>
<feature type="repeat" description="Pumilio" evidence="7">
    <location>
        <begin position="744"/>
        <end position="779"/>
    </location>
</feature>
<dbReference type="GO" id="GO:0010608">
    <property type="term" value="P:post-transcriptional regulation of gene expression"/>
    <property type="evidence" value="ECO:0007669"/>
    <property type="project" value="TreeGrafter"/>
</dbReference>
<dbReference type="SMART" id="SM00025">
    <property type="entry name" value="Pumilio"/>
    <property type="match status" value="8"/>
</dbReference>
<reference evidence="11 12" key="1">
    <citation type="submission" date="2017-01" db="EMBL/GenBank/DDBJ databases">
        <authorList>
            <person name="Mah S.A."/>
            <person name="Swanson W.J."/>
            <person name="Moy G.W."/>
            <person name="Vacquier V.D."/>
        </authorList>
    </citation>
    <scope>NUCLEOTIDE SEQUENCE [LARGE SCALE GENOMIC DNA]</scope>
    <source>
        <strain evidence="11 12">GSMNP</strain>
    </source>
</reference>
<evidence type="ECO:0000256" key="9">
    <source>
        <dbReference type="SAM" id="Phobius"/>
    </source>
</evidence>
<dbReference type="STRING" id="133412.A0A1R1XXE5"/>
<feature type="repeat" description="Pumilio" evidence="7">
    <location>
        <begin position="852"/>
        <end position="887"/>
    </location>
</feature>
<dbReference type="Gene3D" id="1.25.10.10">
    <property type="entry name" value="Leucine-rich Repeat Variant"/>
    <property type="match status" value="1"/>
</dbReference>
<dbReference type="Pfam" id="PF00806">
    <property type="entry name" value="PUF"/>
    <property type="match status" value="8"/>
</dbReference>
<dbReference type="InterPro" id="IPR011989">
    <property type="entry name" value="ARM-like"/>
</dbReference>
<feature type="repeat" description="Pumilio" evidence="7">
    <location>
        <begin position="816"/>
        <end position="851"/>
    </location>
</feature>
<dbReference type="PROSITE" id="PS50303">
    <property type="entry name" value="PUM_HD"/>
    <property type="match status" value="1"/>
</dbReference>